<dbReference type="RefSeq" id="WP_119949777.1">
    <property type="nucleotide sequence ID" value="NZ_QZEZ01000002.1"/>
</dbReference>
<reference evidence="11 12" key="1">
    <citation type="submission" date="2018-09" db="EMBL/GenBank/DDBJ databases">
        <title>YIM 75000 draft genome.</title>
        <authorList>
            <person name="Tang S."/>
            <person name="Feng Y."/>
        </authorList>
    </citation>
    <scope>NUCLEOTIDE SEQUENCE [LARGE SCALE GENOMIC DNA]</scope>
    <source>
        <strain evidence="11 12">YIM 75000</strain>
    </source>
</reference>
<dbReference type="AlphaFoldDB" id="A0A3A3YZ86"/>
<comment type="function">
    <text evidence="9">Probably acts as a heme chaperone, transferring heme to an unknown acceptor. Binds one molecule of heme per monomer, possibly covalently. Binds 1 [4Fe-4S] cluster. The cluster is coordinated with 3 cysteines and an exchangeable S-adenosyl-L-methionine.</text>
</comment>
<dbReference type="GO" id="GO:0006779">
    <property type="term" value="P:porphyrin-containing compound biosynthetic process"/>
    <property type="evidence" value="ECO:0007669"/>
    <property type="project" value="InterPro"/>
</dbReference>
<dbReference type="Proteomes" id="UP000265614">
    <property type="component" value="Unassembled WGS sequence"/>
</dbReference>
<evidence type="ECO:0000313" key="11">
    <source>
        <dbReference type="EMBL" id="RJK97060.1"/>
    </source>
</evidence>
<dbReference type="SFLD" id="SFLDF00562">
    <property type="entry name" value="HemN-like__clustered_with_heat"/>
    <property type="match status" value="1"/>
</dbReference>
<dbReference type="SFLD" id="SFLDS00029">
    <property type="entry name" value="Radical_SAM"/>
    <property type="match status" value="1"/>
</dbReference>
<accession>A0A3A3YZ86</accession>
<keyword evidence="6 9" id="KW-0408">Iron</keyword>
<dbReference type="NCBIfam" id="TIGR00539">
    <property type="entry name" value="hemN_rel"/>
    <property type="match status" value="1"/>
</dbReference>
<dbReference type="GO" id="GO:0051539">
    <property type="term" value="F:4 iron, 4 sulfur cluster binding"/>
    <property type="evidence" value="ECO:0007669"/>
    <property type="project" value="UniProtKB-UniRule"/>
</dbReference>
<dbReference type="SFLD" id="SFLDG01082">
    <property type="entry name" value="B12-binding_domain_containing"/>
    <property type="match status" value="1"/>
</dbReference>
<dbReference type="InterPro" id="IPR034505">
    <property type="entry name" value="Coproporphyrinogen-III_oxidase"/>
</dbReference>
<dbReference type="InterPro" id="IPR004559">
    <property type="entry name" value="HemW-like"/>
</dbReference>
<dbReference type="SFLD" id="SFLDG01065">
    <property type="entry name" value="anaerobic_coproporphyrinogen-I"/>
    <property type="match status" value="1"/>
</dbReference>
<dbReference type="PROSITE" id="PS51918">
    <property type="entry name" value="RADICAL_SAM"/>
    <property type="match status" value="1"/>
</dbReference>
<dbReference type="InterPro" id="IPR007197">
    <property type="entry name" value="rSAM"/>
</dbReference>
<dbReference type="SMART" id="SM00729">
    <property type="entry name" value="Elp3"/>
    <property type="match status" value="1"/>
</dbReference>
<evidence type="ECO:0000256" key="1">
    <source>
        <dbReference type="ARBA" id="ARBA00006100"/>
    </source>
</evidence>
<keyword evidence="7 9" id="KW-0411">Iron-sulfur</keyword>
<dbReference type="OrthoDB" id="9808022at2"/>
<keyword evidence="3 9" id="KW-0349">Heme</keyword>
<protein>
    <recommendedName>
        <fullName evidence="2 9">Heme chaperone HemW</fullName>
    </recommendedName>
</protein>
<name>A0A3A3YZ86_9ACTN</name>
<dbReference type="PANTHER" id="PTHR13932">
    <property type="entry name" value="COPROPORPHYRINIGEN III OXIDASE"/>
    <property type="match status" value="1"/>
</dbReference>
<dbReference type="InterPro" id="IPR006638">
    <property type="entry name" value="Elp3/MiaA/NifB-like_rSAM"/>
</dbReference>
<dbReference type="SUPFAM" id="SSF102114">
    <property type="entry name" value="Radical SAM enzymes"/>
    <property type="match status" value="1"/>
</dbReference>
<comment type="caution">
    <text evidence="11">The sequence shown here is derived from an EMBL/GenBank/DDBJ whole genome shotgun (WGS) entry which is preliminary data.</text>
</comment>
<feature type="domain" description="Radical SAM core" evidence="10">
    <location>
        <begin position="24"/>
        <end position="264"/>
    </location>
</feature>
<dbReference type="CDD" id="cd01335">
    <property type="entry name" value="Radical_SAM"/>
    <property type="match status" value="1"/>
</dbReference>
<dbReference type="GO" id="GO:0046872">
    <property type="term" value="F:metal ion binding"/>
    <property type="evidence" value="ECO:0007669"/>
    <property type="project" value="UniProtKB-UniRule"/>
</dbReference>
<dbReference type="InterPro" id="IPR058240">
    <property type="entry name" value="rSAM_sf"/>
</dbReference>
<evidence type="ECO:0000256" key="4">
    <source>
        <dbReference type="ARBA" id="ARBA00022691"/>
    </source>
</evidence>
<evidence type="ECO:0000256" key="5">
    <source>
        <dbReference type="ARBA" id="ARBA00022723"/>
    </source>
</evidence>
<evidence type="ECO:0000259" key="10">
    <source>
        <dbReference type="PROSITE" id="PS51918"/>
    </source>
</evidence>
<keyword evidence="12" id="KW-1185">Reference proteome</keyword>
<dbReference type="GO" id="GO:0005737">
    <property type="term" value="C:cytoplasm"/>
    <property type="evidence" value="ECO:0007669"/>
    <property type="project" value="UniProtKB-SubCell"/>
</dbReference>
<keyword evidence="9" id="KW-0004">4Fe-4S</keyword>
<keyword evidence="5 9" id="KW-0479">Metal-binding</keyword>
<gene>
    <name evidence="11" type="ORF">D5H78_07515</name>
</gene>
<dbReference type="PANTHER" id="PTHR13932:SF5">
    <property type="entry name" value="RADICAL S-ADENOSYL METHIONINE DOMAIN-CONTAINING PROTEIN 1, MITOCHONDRIAL"/>
    <property type="match status" value="1"/>
</dbReference>
<dbReference type="InterPro" id="IPR013785">
    <property type="entry name" value="Aldolase_TIM"/>
</dbReference>
<dbReference type="Pfam" id="PF04055">
    <property type="entry name" value="Radical_SAM"/>
    <property type="match status" value="1"/>
</dbReference>
<evidence type="ECO:0000256" key="2">
    <source>
        <dbReference type="ARBA" id="ARBA00017228"/>
    </source>
</evidence>
<comment type="similarity">
    <text evidence="1">Belongs to the anaerobic coproporphyrinogen-III oxidase family. HemW subfamily.</text>
</comment>
<dbReference type="GO" id="GO:0004109">
    <property type="term" value="F:coproporphyrinogen oxidase activity"/>
    <property type="evidence" value="ECO:0007669"/>
    <property type="project" value="InterPro"/>
</dbReference>
<evidence type="ECO:0000256" key="8">
    <source>
        <dbReference type="ARBA" id="ARBA00023186"/>
    </source>
</evidence>
<dbReference type="Gene3D" id="3.20.20.70">
    <property type="entry name" value="Aldolase class I"/>
    <property type="match status" value="1"/>
</dbReference>
<organism evidence="11 12">
    <name type="scientific">Vallicoccus soli</name>
    <dbReference type="NCBI Taxonomy" id="2339232"/>
    <lineage>
        <taxon>Bacteria</taxon>
        <taxon>Bacillati</taxon>
        <taxon>Actinomycetota</taxon>
        <taxon>Actinomycetes</taxon>
        <taxon>Motilibacterales</taxon>
        <taxon>Vallicoccaceae</taxon>
        <taxon>Vallicoccus</taxon>
    </lineage>
</organism>
<dbReference type="SFLD" id="SFLDF00288">
    <property type="entry name" value="HemN-like__clustered_with_nucl"/>
    <property type="match status" value="1"/>
</dbReference>
<sequence length="407" mass="43685">MPSTLPDGDPAPADGSLPPAALDELAERPLSVYVHVPFCTTRCGYCDFNTYTAEELGPLPGASRVSYVDAALQEVRLAARVLDGRHSGVPTVFLGGGTPTLLPAEDLARLLAGVRDALGLDAGAEVTTEANPDSVDSAYLQRLAEAGYTRVSFGMQSAVPHVLRVLERTHDPERVPRVVEQARAAGLDVSLDLIYGTPGESARDWQASLDAVLAAAPDHVSAYALIVEEGTRLAAQVRRGLLPVPDDDDLADKYLQAEEALGGAGYGWYEVSNWARGPEHACRHNVAYWEGAGWWGVGPGAHSHVGGVRWWNVKHPAAYSRRMAEGASPAHAREVLDREDRRVERVLLELRLARGVPLEVLRAAGRAAAQRHADAGLLDRRALGEGRAVLTLRGRLLADAVVRDLVD</sequence>
<proteinExistence type="inferred from homology"/>
<keyword evidence="4 9" id="KW-0949">S-adenosyl-L-methionine</keyword>
<evidence type="ECO:0000256" key="9">
    <source>
        <dbReference type="RuleBase" id="RU364116"/>
    </source>
</evidence>
<comment type="subcellular location">
    <subcellularLocation>
        <location evidence="9">Cytoplasm</location>
    </subcellularLocation>
</comment>
<dbReference type="EMBL" id="QZEZ01000002">
    <property type="protein sequence ID" value="RJK97060.1"/>
    <property type="molecule type" value="Genomic_DNA"/>
</dbReference>
<evidence type="ECO:0000256" key="3">
    <source>
        <dbReference type="ARBA" id="ARBA00022617"/>
    </source>
</evidence>
<evidence type="ECO:0000313" key="12">
    <source>
        <dbReference type="Proteomes" id="UP000265614"/>
    </source>
</evidence>
<evidence type="ECO:0000256" key="7">
    <source>
        <dbReference type="ARBA" id="ARBA00023014"/>
    </source>
</evidence>
<evidence type="ECO:0000256" key="6">
    <source>
        <dbReference type="ARBA" id="ARBA00023004"/>
    </source>
</evidence>
<keyword evidence="9" id="KW-0963">Cytoplasm</keyword>
<keyword evidence="8 9" id="KW-0143">Chaperone</keyword>